<name>A0A6J4MBH6_9ACTN</name>
<gene>
    <name evidence="1" type="ORF">AVDCRST_MAG34-1914</name>
</gene>
<reference evidence="1" key="1">
    <citation type="submission" date="2020-02" db="EMBL/GenBank/DDBJ databases">
        <authorList>
            <person name="Meier V. D."/>
        </authorList>
    </citation>
    <scope>NUCLEOTIDE SEQUENCE</scope>
    <source>
        <strain evidence="1">AVDCRST_MAG34</strain>
    </source>
</reference>
<organism evidence="1">
    <name type="scientific">uncultured Nocardioidaceae bacterium</name>
    <dbReference type="NCBI Taxonomy" id="253824"/>
    <lineage>
        <taxon>Bacteria</taxon>
        <taxon>Bacillati</taxon>
        <taxon>Actinomycetota</taxon>
        <taxon>Actinomycetes</taxon>
        <taxon>Propionibacteriales</taxon>
        <taxon>Nocardioidaceae</taxon>
        <taxon>environmental samples</taxon>
    </lineage>
</organism>
<evidence type="ECO:0000313" key="1">
    <source>
        <dbReference type="EMBL" id="CAA9353443.1"/>
    </source>
</evidence>
<proteinExistence type="predicted"/>
<feature type="non-terminal residue" evidence="1">
    <location>
        <position position="31"/>
    </location>
</feature>
<protein>
    <submittedName>
        <fullName evidence="1">Uncharacterized protein</fullName>
    </submittedName>
</protein>
<sequence>MSYDDLAVCGEAASLVGRVLLGSRSTGAESG</sequence>
<dbReference type="EMBL" id="CADCUI010000042">
    <property type="protein sequence ID" value="CAA9353443.1"/>
    <property type="molecule type" value="Genomic_DNA"/>
</dbReference>
<dbReference type="AlphaFoldDB" id="A0A6J4MBH6"/>
<accession>A0A6J4MBH6</accession>